<dbReference type="InterPro" id="IPR036910">
    <property type="entry name" value="HMG_box_dom_sf"/>
</dbReference>
<evidence type="ECO:0000256" key="2">
    <source>
        <dbReference type="ARBA" id="ARBA00023163"/>
    </source>
</evidence>
<dbReference type="PROSITE" id="PS50118">
    <property type="entry name" value="HMG_BOX_2"/>
    <property type="match status" value="1"/>
</dbReference>
<dbReference type="Proteomes" id="UP001140091">
    <property type="component" value="Unassembled WGS sequence"/>
</dbReference>
<dbReference type="CDD" id="cd01389">
    <property type="entry name" value="HMG-box_ROX1-like"/>
    <property type="match status" value="1"/>
</dbReference>
<reference evidence="6" key="1">
    <citation type="submission" date="2022-06" db="EMBL/GenBank/DDBJ databases">
        <title>Genome Sequence of Candolleomyces eurysporus.</title>
        <authorList>
            <person name="Buettner E."/>
        </authorList>
    </citation>
    <scope>NUCLEOTIDE SEQUENCE</scope>
    <source>
        <strain evidence="6">VTCC 930004</strain>
    </source>
</reference>
<dbReference type="InterPro" id="IPR009071">
    <property type="entry name" value="HMG_box_dom"/>
</dbReference>
<feature type="region of interest" description="Disordered" evidence="4">
    <location>
        <begin position="16"/>
        <end position="48"/>
    </location>
</feature>
<organism evidence="6 7">
    <name type="scientific">Candolleomyces eurysporus</name>
    <dbReference type="NCBI Taxonomy" id="2828524"/>
    <lineage>
        <taxon>Eukaryota</taxon>
        <taxon>Fungi</taxon>
        <taxon>Dikarya</taxon>
        <taxon>Basidiomycota</taxon>
        <taxon>Agaricomycotina</taxon>
        <taxon>Agaricomycetes</taxon>
        <taxon>Agaricomycetidae</taxon>
        <taxon>Agaricales</taxon>
        <taxon>Agaricineae</taxon>
        <taxon>Psathyrellaceae</taxon>
        <taxon>Candolleomyces</taxon>
    </lineage>
</organism>
<dbReference type="PANTHER" id="PTHR10270:SF161">
    <property type="entry name" value="SEX-DETERMINING REGION Y PROTEIN"/>
    <property type="match status" value="1"/>
</dbReference>
<feature type="compositionally biased region" description="Low complexity" evidence="4">
    <location>
        <begin position="529"/>
        <end position="540"/>
    </location>
</feature>
<keyword evidence="1 3" id="KW-0238">DNA-binding</keyword>
<evidence type="ECO:0000256" key="4">
    <source>
        <dbReference type="SAM" id="MobiDB-lite"/>
    </source>
</evidence>
<evidence type="ECO:0000256" key="3">
    <source>
        <dbReference type="PROSITE-ProRule" id="PRU00267"/>
    </source>
</evidence>
<feature type="compositionally biased region" description="Basic residues" evidence="4">
    <location>
        <begin position="199"/>
        <end position="211"/>
    </location>
</feature>
<keyword evidence="7" id="KW-1185">Reference proteome</keyword>
<feature type="DNA-binding region" description="HMG box" evidence="3">
    <location>
        <begin position="109"/>
        <end position="177"/>
    </location>
</feature>
<dbReference type="OrthoDB" id="6247875at2759"/>
<keyword evidence="3" id="KW-0539">Nucleus</keyword>
<dbReference type="AlphaFoldDB" id="A0A9W8J490"/>
<dbReference type="InterPro" id="IPR050140">
    <property type="entry name" value="SRY-related_HMG-box_TF-like"/>
</dbReference>
<feature type="non-terminal residue" evidence="6">
    <location>
        <position position="546"/>
    </location>
</feature>
<keyword evidence="2" id="KW-0804">Transcription</keyword>
<feature type="region of interest" description="Disordered" evidence="4">
    <location>
        <begin position="525"/>
        <end position="546"/>
    </location>
</feature>
<dbReference type="GO" id="GO:0005634">
    <property type="term" value="C:nucleus"/>
    <property type="evidence" value="ECO:0007669"/>
    <property type="project" value="UniProtKB-UniRule"/>
</dbReference>
<feature type="region of interest" description="Disordered" evidence="4">
    <location>
        <begin position="187"/>
        <end position="294"/>
    </location>
</feature>
<evidence type="ECO:0000313" key="6">
    <source>
        <dbReference type="EMBL" id="KAJ2924190.1"/>
    </source>
</evidence>
<feature type="domain" description="HMG box" evidence="5">
    <location>
        <begin position="109"/>
        <end position="177"/>
    </location>
</feature>
<accession>A0A9W8J490</accession>
<evidence type="ECO:0000313" key="7">
    <source>
        <dbReference type="Proteomes" id="UP001140091"/>
    </source>
</evidence>
<evidence type="ECO:0000256" key="1">
    <source>
        <dbReference type="ARBA" id="ARBA00023125"/>
    </source>
</evidence>
<comment type="caution">
    <text evidence="6">The sequence shown here is derived from an EMBL/GenBank/DDBJ whole genome shotgun (WGS) entry which is preliminary data.</text>
</comment>
<dbReference type="EMBL" id="JANBPK010001240">
    <property type="protein sequence ID" value="KAJ2924190.1"/>
    <property type="molecule type" value="Genomic_DNA"/>
</dbReference>
<dbReference type="Pfam" id="PF00505">
    <property type="entry name" value="HMG_box"/>
    <property type="match status" value="1"/>
</dbReference>
<dbReference type="GO" id="GO:0030154">
    <property type="term" value="P:cell differentiation"/>
    <property type="evidence" value="ECO:0007669"/>
    <property type="project" value="TreeGrafter"/>
</dbReference>
<protein>
    <recommendedName>
        <fullName evidence="5">HMG box domain-containing protein</fullName>
    </recommendedName>
</protein>
<dbReference type="SUPFAM" id="SSF47095">
    <property type="entry name" value="HMG-box"/>
    <property type="match status" value="1"/>
</dbReference>
<name>A0A9W8J490_9AGAR</name>
<dbReference type="PANTHER" id="PTHR10270">
    <property type="entry name" value="SOX TRANSCRIPTION FACTOR"/>
    <property type="match status" value="1"/>
</dbReference>
<dbReference type="GO" id="GO:0001228">
    <property type="term" value="F:DNA-binding transcription activator activity, RNA polymerase II-specific"/>
    <property type="evidence" value="ECO:0007669"/>
    <property type="project" value="TreeGrafter"/>
</dbReference>
<proteinExistence type="predicted"/>
<dbReference type="Gene3D" id="1.10.30.10">
    <property type="entry name" value="High mobility group box domain"/>
    <property type="match status" value="1"/>
</dbReference>
<gene>
    <name evidence="6" type="ORF">H1R20_g12906</name>
</gene>
<feature type="region of interest" description="Disordered" evidence="4">
    <location>
        <begin position="307"/>
        <end position="346"/>
    </location>
</feature>
<dbReference type="GO" id="GO:0000978">
    <property type="term" value="F:RNA polymerase II cis-regulatory region sequence-specific DNA binding"/>
    <property type="evidence" value="ECO:0007669"/>
    <property type="project" value="TreeGrafter"/>
</dbReference>
<evidence type="ECO:0000259" key="5">
    <source>
        <dbReference type="PROSITE" id="PS50118"/>
    </source>
</evidence>
<dbReference type="SMART" id="SM00398">
    <property type="entry name" value="HMG"/>
    <property type="match status" value="1"/>
</dbReference>
<sequence>MSKTISPAQVAELKALLLPRRAPRSTEAQRGRRRRRAGSAPPDVFRVPTPEFQFEVDEPKVPWARSVPDPEDMPAAIQALVDEVARIEAKNQNTDDSLVNITRPDGPRIRRPANCFIIFRNEWRRKFILEEPNPKFVEVSRLAGQAWRDLSREAQEPYHARARAVVWAHRTLFPGWKYKPTQKVVEVEESGEEGEEKPKRKRASKKKRKSAPKKDDSKKSKTALKRKIEEAEEEEEKWKEPVYKRKRTGDGGSKNVKKLVVKVAARSEETPEPALPSLDDLSHLQPPFAPSPLRYWEIPAPSQIKFWQSNSGQHEEPGYYQQAGPSRLQDDQQSDGSGGSPGAAVDYEDDLSISSRYRSQTSAPAPSPGRAITGLPPSSLWLRNAPFGSMGILNMPTAPSNEPLIDPSLFAGINGYRLGDGFQLPQYDFSNSDGYYLPADNNLPPDEFLDSMDRIEHASQEFYRSLDYAQDYGYAQQTLAAPEYPFEQPQYQYYTGFEHHNANNTYGERSARGFAHLDDSQHIDGDGLSGLSNGSPSYYGHANQVQ</sequence>